<name>A0A4Q8K4B7_9ARAC</name>
<dbReference type="EMBL" id="HAHN01000048">
    <property type="protein sequence ID" value="SNX33045.1"/>
    <property type="molecule type" value="Transcribed_RNA"/>
</dbReference>
<protein>
    <submittedName>
        <fullName evidence="2">U43-Liphistoxin-Lth1a_1</fullName>
    </submittedName>
</protein>
<evidence type="ECO:0000313" key="2">
    <source>
        <dbReference type="EMBL" id="SNX33674.1"/>
    </source>
</evidence>
<sequence>MFQFCLFLVLLTLGRINSALGSNHESDAAENREGSGGLPVCRENAICAFLQQNAIDSKVTPLPTCTCSGGNTCSESWNEDGKSLTMGSKQFKFCSNVPESVKHNCDAEEKAFTAIFEEDKETKKHLAYYGFLHCICPEDSDYVEIDKPEKEEGDKLIRTENFRCEKLKTCGANDRCHSLAIGGDRQIVYRECNCPEGKQCPFDPESAYDTEHKVTTTDYTTYLMRCQ</sequence>
<reference evidence="2" key="1">
    <citation type="submission" date="2017-05" db="EMBL/GenBank/DDBJ databases">
        <authorList>
            <person name="QRISCLOUD D."/>
        </authorList>
    </citation>
    <scope>NUCLEOTIDE SEQUENCE</scope>
</reference>
<feature type="signal peptide" evidence="1">
    <location>
        <begin position="1"/>
        <end position="21"/>
    </location>
</feature>
<dbReference type="EMBL" id="HAHN01000110">
    <property type="protein sequence ID" value="SNX33674.1"/>
    <property type="molecule type" value="Transcribed_RNA"/>
</dbReference>
<proteinExistence type="predicted"/>
<evidence type="ECO:0000256" key="1">
    <source>
        <dbReference type="SAM" id="SignalP"/>
    </source>
</evidence>
<dbReference type="AlphaFoldDB" id="A0A4Q8K4B7"/>
<dbReference type="Gene3D" id="2.20.20.160">
    <property type="match status" value="2"/>
</dbReference>
<reference evidence="2" key="2">
    <citation type="submission" date="2019-05" db="EMBL/GenBank/DDBJ databases">
        <title>Unravelling the molecular evolution of spider venoms.</title>
        <authorList>
            <person name="Pineda S."/>
        </authorList>
    </citation>
    <scope>NUCLEOTIDE SEQUENCE</scope>
</reference>
<organism evidence="2">
    <name type="scientific">Liphistius thaleban</name>
    <dbReference type="NCBI Taxonomy" id="1905330"/>
    <lineage>
        <taxon>Eukaryota</taxon>
        <taxon>Metazoa</taxon>
        <taxon>Ecdysozoa</taxon>
        <taxon>Arthropoda</taxon>
        <taxon>Chelicerata</taxon>
        <taxon>Arachnida</taxon>
        <taxon>Araneae</taxon>
        <taxon>Mesothelae</taxon>
        <taxon>Liphistiidae</taxon>
        <taxon>Liphistius</taxon>
    </lineage>
</organism>
<dbReference type="SMR" id="A0A4Q8K4B7"/>
<keyword evidence="1" id="KW-0732">Signal</keyword>
<accession>A0A4Q8K4B7</accession>
<feature type="chain" id="PRO_5033830913" evidence="1">
    <location>
        <begin position="22"/>
        <end position="227"/>
    </location>
</feature>